<dbReference type="EMBL" id="CAJPIZ010014433">
    <property type="protein sequence ID" value="CAG2114768.1"/>
    <property type="molecule type" value="Genomic_DNA"/>
</dbReference>
<feature type="domain" description="Homeobox" evidence="5">
    <location>
        <begin position="246"/>
        <end position="299"/>
    </location>
</feature>
<evidence type="ECO:0000256" key="3">
    <source>
        <dbReference type="RuleBase" id="RU000682"/>
    </source>
</evidence>
<feature type="DNA-binding region" description="Homeobox" evidence="2">
    <location>
        <begin position="101"/>
        <end position="167"/>
    </location>
</feature>
<keyword evidence="2 3" id="KW-0539">Nucleus</keyword>
<dbReference type="PANTHER" id="PTHR24340:SF70">
    <property type="entry name" value="NK7.1, ISOFORM A"/>
    <property type="match status" value="1"/>
</dbReference>
<feature type="compositionally biased region" description="Basic residues" evidence="4">
    <location>
        <begin position="162"/>
        <end position="171"/>
    </location>
</feature>
<dbReference type="Proteomes" id="UP000759131">
    <property type="component" value="Unassembled WGS sequence"/>
</dbReference>
<dbReference type="PROSITE" id="PS50071">
    <property type="entry name" value="HOMEOBOX_2"/>
    <property type="match status" value="2"/>
</dbReference>
<evidence type="ECO:0000256" key="4">
    <source>
        <dbReference type="SAM" id="MobiDB-lite"/>
    </source>
</evidence>
<feature type="region of interest" description="Disordered" evidence="4">
    <location>
        <begin position="148"/>
        <end position="178"/>
    </location>
</feature>
<feature type="compositionally biased region" description="Low complexity" evidence="4">
    <location>
        <begin position="218"/>
        <end position="243"/>
    </location>
</feature>
<keyword evidence="2 3" id="KW-0371">Homeobox</keyword>
<feature type="non-terminal residue" evidence="6">
    <location>
        <position position="309"/>
    </location>
</feature>
<dbReference type="GO" id="GO:0005634">
    <property type="term" value="C:nucleus"/>
    <property type="evidence" value="ECO:0007669"/>
    <property type="project" value="UniProtKB-SubCell"/>
</dbReference>
<dbReference type="GO" id="GO:0030154">
    <property type="term" value="P:cell differentiation"/>
    <property type="evidence" value="ECO:0007669"/>
    <property type="project" value="TreeGrafter"/>
</dbReference>
<feature type="region of interest" description="Disordered" evidence="4">
    <location>
        <begin position="1"/>
        <end position="57"/>
    </location>
</feature>
<dbReference type="GO" id="GO:0000978">
    <property type="term" value="F:RNA polymerase II cis-regulatory region sequence-specific DNA binding"/>
    <property type="evidence" value="ECO:0007669"/>
    <property type="project" value="TreeGrafter"/>
</dbReference>
<evidence type="ECO:0000313" key="6">
    <source>
        <dbReference type="EMBL" id="CAD7634338.1"/>
    </source>
</evidence>
<sequence>LSSDDNNKTSNNRKNVNKGVKRKKDSSLETSKEGVAINPTLDLTTNNGNKNPKKAIDSSHCNETIESIAMDSHSHSSADSSASVNNTIASALLNSNEKSKKKKSKTAFTGRQIFDLEKQFEIKKYLPSSERTEMAKLLDATECVRDYLSSDDNNKTSNNRKNVNKGVKRKKDSSLETLKEGVAINPTLDLTTSNGNKNPKKAIDSSYCNETIESIAMDSHSHSSADSNASIDNTVASDSLNSNDKSKKKKARTTFTGRQIFELEKQFEIKKYLSSSERAEMAKLLNVTETQVSHYFTLRFYDHVFAVFN</sequence>
<feature type="region of interest" description="Disordered" evidence="4">
    <location>
        <begin position="218"/>
        <end position="251"/>
    </location>
</feature>
<feature type="domain" description="Homeobox" evidence="5">
    <location>
        <begin position="99"/>
        <end position="166"/>
    </location>
</feature>
<feature type="compositionally biased region" description="Polar residues" evidence="4">
    <location>
        <begin position="41"/>
        <end position="50"/>
    </location>
</feature>
<evidence type="ECO:0000313" key="7">
    <source>
        <dbReference type="Proteomes" id="UP000759131"/>
    </source>
</evidence>
<dbReference type="InterPro" id="IPR001356">
    <property type="entry name" value="HD"/>
</dbReference>
<evidence type="ECO:0000259" key="5">
    <source>
        <dbReference type="PROSITE" id="PS50071"/>
    </source>
</evidence>
<dbReference type="SMART" id="SM00389">
    <property type="entry name" value="HOX"/>
    <property type="match status" value="2"/>
</dbReference>
<feature type="DNA-binding region" description="Homeobox" evidence="2">
    <location>
        <begin position="248"/>
        <end position="300"/>
    </location>
</feature>
<keyword evidence="7" id="KW-1185">Reference proteome</keyword>
<dbReference type="EMBL" id="OC869008">
    <property type="protein sequence ID" value="CAD7634338.1"/>
    <property type="molecule type" value="Genomic_DNA"/>
</dbReference>
<protein>
    <recommendedName>
        <fullName evidence="5">Homeobox domain-containing protein</fullName>
    </recommendedName>
</protein>
<gene>
    <name evidence="6" type="ORF">OSB1V03_LOCUS14734</name>
</gene>
<dbReference type="GO" id="GO:0000981">
    <property type="term" value="F:DNA-binding transcription factor activity, RNA polymerase II-specific"/>
    <property type="evidence" value="ECO:0007669"/>
    <property type="project" value="TreeGrafter"/>
</dbReference>
<name>A0A7R9L5C4_9ACAR</name>
<accession>A0A7R9L5C4</accession>
<evidence type="ECO:0000256" key="1">
    <source>
        <dbReference type="ARBA" id="ARBA00004123"/>
    </source>
</evidence>
<feature type="compositionally biased region" description="Low complexity" evidence="4">
    <location>
        <begin position="1"/>
        <end position="14"/>
    </location>
</feature>
<dbReference type="InterPro" id="IPR009057">
    <property type="entry name" value="Homeodomain-like_sf"/>
</dbReference>
<comment type="subcellular location">
    <subcellularLocation>
        <location evidence="1 2 3">Nucleus</location>
    </subcellularLocation>
</comment>
<dbReference type="SUPFAM" id="SSF46689">
    <property type="entry name" value="Homeodomain-like"/>
    <property type="match status" value="2"/>
</dbReference>
<dbReference type="AlphaFoldDB" id="A0A7R9L5C4"/>
<dbReference type="OrthoDB" id="6159439at2759"/>
<reference evidence="6" key="1">
    <citation type="submission" date="2020-11" db="EMBL/GenBank/DDBJ databases">
        <authorList>
            <person name="Tran Van P."/>
        </authorList>
    </citation>
    <scope>NUCLEOTIDE SEQUENCE</scope>
</reference>
<organism evidence="6">
    <name type="scientific">Medioppia subpectinata</name>
    <dbReference type="NCBI Taxonomy" id="1979941"/>
    <lineage>
        <taxon>Eukaryota</taxon>
        <taxon>Metazoa</taxon>
        <taxon>Ecdysozoa</taxon>
        <taxon>Arthropoda</taxon>
        <taxon>Chelicerata</taxon>
        <taxon>Arachnida</taxon>
        <taxon>Acari</taxon>
        <taxon>Acariformes</taxon>
        <taxon>Sarcoptiformes</taxon>
        <taxon>Oribatida</taxon>
        <taxon>Brachypylina</taxon>
        <taxon>Oppioidea</taxon>
        <taxon>Oppiidae</taxon>
        <taxon>Medioppia</taxon>
    </lineage>
</organism>
<dbReference type="InterPro" id="IPR050394">
    <property type="entry name" value="Homeobox_NK-like"/>
</dbReference>
<evidence type="ECO:0000256" key="2">
    <source>
        <dbReference type="PROSITE-ProRule" id="PRU00108"/>
    </source>
</evidence>
<dbReference type="CDD" id="cd00086">
    <property type="entry name" value="homeodomain"/>
    <property type="match status" value="1"/>
</dbReference>
<dbReference type="Gene3D" id="1.10.10.60">
    <property type="entry name" value="Homeodomain-like"/>
    <property type="match status" value="2"/>
</dbReference>
<dbReference type="PANTHER" id="PTHR24340">
    <property type="entry name" value="HOMEOBOX PROTEIN NKX"/>
    <property type="match status" value="1"/>
</dbReference>
<keyword evidence="2 3" id="KW-0238">DNA-binding</keyword>
<feature type="compositionally biased region" description="Basic residues" evidence="4">
    <location>
        <begin position="15"/>
        <end position="24"/>
    </location>
</feature>
<proteinExistence type="predicted"/>
<dbReference type="Pfam" id="PF00046">
    <property type="entry name" value="Homeodomain"/>
    <property type="match status" value="2"/>
</dbReference>